<feature type="compositionally biased region" description="Basic and acidic residues" evidence="1">
    <location>
        <begin position="464"/>
        <end position="477"/>
    </location>
</feature>
<feature type="compositionally biased region" description="Basic and acidic residues" evidence="1">
    <location>
        <begin position="442"/>
        <end position="452"/>
    </location>
</feature>
<feature type="compositionally biased region" description="Basic and acidic residues" evidence="1">
    <location>
        <begin position="596"/>
        <end position="613"/>
    </location>
</feature>
<accession>A0A8C4QFD6</accession>
<organism evidence="2 3">
    <name type="scientific">Eptatretus burgeri</name>
    <name type="common">Inshore hagfish</name>
    <dbReference type="NCBI Taxonomy" id="7764"/>
    <lineage>
        <taxon>Eukaryota</taxon>
        <taxon>Metazoa</taxon>
        <taxon>Chordata</taxon>
        <taxon>Craniata</taxon>
        <taxon>Vertebrata</taxon>
        <taxon>Cyclostomata</taxon>
        <taxon>Myxini</taxon>
        <taxon>Myxiniformes</taxon>
        <taxon>Myxinidae</taxon>
        <taxon>Eptatretinae</taxon>
        <taxon>Eptatretus</taxon>
    </lineage>
</organism>
<feature type="region of interest" description="Disordered" evidence="1">
    <location>
        <begin position="442"/>
        <end position="479"/>
    </location>
</feature>
<dbReference type="AlphaFoldDB" id="A0A8C4QFD6"/>
<dbReference type="InterPro" id="IPR000048">
    <property type="entry name" value="IQ_motif_EF-hand-BS"/>
</dbReference>
<feature type="region of interest" description="Disordered" evidence="1">
    <location>
        <begin position="765"/>
        <end position="799"/>
    </location>
</feature>
<dbReference type="Proteomes" id="UP000694388">
    <property type="component" value="Unplaced"/>
</dbReference>
<reference evidence="2" key="2">
    <citation type="submission" date="2025-09" db="UniProtKB">
        <authorList>
            <consortium name="Ensembl"/>
        </authorList>
    </citation>
    <scope>IDENTIFICATION</scope>
</reference>
<feature type="region of interest" description="Disordered" evidence="1">
    <location>
        <begin position="571"/>
        <end position="713"/>
    </location>
</feature>
<keyword evidence="3" id="KW-1185">Reference proteome</keyword>
<feature type="compositionally biased region" description="Basic and acidic residues" evidence="1">
    <location>
        <begin position="571"/>
        <end position="584"/>
    </location>
</feature>
<feature type="compositionally biased region" description="Basic residues" evidence="1">
    <location>
        <begin position="615"/>
        <end position="628"/>
    </location>
</feature>
<sequence>MCQQVPSPHLPSHFLPQFKILPLHSCSLLMRPHSAPASLDHCSSASAYPSSWLARRLMICSCPTLHVSDILSHGFPSTCSSCFQPSSTSVTAHPCSCSSYNYHISNLNNPLQLRPYSFPFHFPVLTNPLPDMLTLESYSQSPPTPEIHVTEKPVGHCTYLAKVINEDEGVKEEVVQEMKVMEDKKDDGSEMLAHLPIFINEQLRFRQAHQAEMEMHLKSYVEALQVQMKERQVELDAICEGMKEEQRRQQEEWNKVENSATARQQLAALCIQSMWRNWQQCRMEQEAWPAITQIEEQLATKRCESQINRGDLGPHVSEGIEFGNKTEKHSGYWKEARLVEQKNIAEDGENKTIRASIEQLQDATEKEEIETQDEFGECCGINVELHWVQQCRNDSSSQWHKEGESLSINEGTALQMEHFARIEREGCEQTSMKVQKECGEQLNEERNSRETESTEVDNNFKGQNLKEDSDFEKEQKESSSLAFHMGNLIMKNEYKELVVHSGKQEQDNFVKDESAEGKAIHSNRIHEEPTNEETNILDGMQTKEDNLKKLRSINKEAPENGEHRRIAEMKRNIEDGKLMDRGEANNEQGGMKVLKNHTEPKKTKELLQQEQRKTGNGKRMKNHERRKAKVEEEQEKVNDECFPKEDKIEKTGDETKENMSLVDEDKRVFEEKKNKPHGKINEQKNEVETTNIAKGQFVKDRENNTKKEEFESFDEQRIVEKEVNEEKERTFLEWKRSLEEEKKRIEEENLRFLESLRRIEEEQMKFEEERLQDRKQREKQDDMEERQKEERDDAEIDVKELPKVNNIEACKKTTKEEYPTRLKRIDEVTKKSEDRMGNGDLAVPEKSVNENNEVEVRKIQLNHPNMKSQKIVEKPISMELLKSQTVRPLQRRKEEENTKQNQQWTLEERKSIKNDISVSGGEQVYKTTQAEQNKEQRSQECEGVKRLLGFDRSRHHDAATIIQASWRGFRLRAVFRQIIESVRLSDSDSEELEPVDVEEFARQEAILDEYWLPKITEPPQHPQIAWDIQGVKICNSDEDAVESPSDKRQSWEEKREQILKEWGFRNPLTAQLVMRRAHKMQPRAAARTHRMQDPSVRLARFKNIEASHLKARLSHHKLNRRQNDLKGEQELCDVLGEPSKLLHDPRRSLTCAWVHAHQIPQGNFMGDYNPRYQLRMARMYGVICRSLLTPCNISSTPALGHPDYRMSVYYFCVIPLGQPPPPPSTTLQLLLNCRHFKHTLQHDS</sequence>
<evidence type="ECO:0000313" key="2">
    <source>
        <dbReference type="Ensembl" id="ENSEBUP00000014643.1"/>
    </source>
</evidence>
<protein>
    <submittedName>
        <fullName evidence="2">Uncharacterized protein</fullName>
    </submittedName>
</protein>
<dbReference type="Ensembl" id="ENSEBUT00000015221.1">
    <property type="protein sequence ID" value="ENSEBUP00000014643.1"/>
    <property type="gene ID" value="ENSEBUG00000009226.1"/>
</dbReference>
<dbReference type="PROSITE" id="PS50096">
    <property type="entry name" value="IQ"/>
    <property type="match status" value="1"/>
</dbReference>
<feature type="compositionally biased region" description="Basic and acidic residues" evidence="1">
    <location>
        <begin position="697"/>
        <end position="713"/>
    </location>
</feature>
<feature type="region of interest" description="Disordered" evidence="1">
    <location>
        <begin position="887"/>
        <end position="908"/>
    </location>
</feature>
<proteinExistence type="predicted"/>
<dbReference type="SMART" id="SM00015">
    <property type="entry name" value="IQ"/>
    <property type="match status" value="2"/>
</dbReference>
<feature type="compositionally biased region" description="Basic and acidic residues" evidence="1">
    <location>
        <begin position="629"/>
        <end position="687"/>
    </location>
</feature>
<reference evidence="2" key="1">
    <citation type="submission" date="2025-08" db="UniProtKB">
        <authorList>
            <consortium name="Ensembl"/>
        </authorList>
    </citation>
    <scope>IDENTIFICATION</scope>
</reference>
<evidence type="ECO:0000256" key="1">
    <source>
        <dbReference type="SAM" id="MobiDB-lite"/>
    </source>
</evidence>
<dbReference type="Pfam" id="PF00612">
    <property type="entry name" value="IQ"/>
    <property type="match status" value="1"/>
</dbReference>
<name>A0A8C4QFD6_EPTBU</name>
<evidence type="ECO:0000313" key="3">
    <source>
        <dbReference type="Proteomes" id="UP000694388"/>
    </source>
</evidence>
<dbReference type="CDD" id="cd23767">
    <property type="entry name" value="IQCD"/>
    <property type="match status" value="1"/>
</dbReference>